<proteinExistence type="predicted"/>
<dbReference type="InterPro" id="IPR036866">
    <property type="entry name" value="RibonucZ/Hydroxyglut_hydro"/>
</dbReference>
<gene>
    <name evidence="3" type="ORF">ACFO5R_15465</name>
</gene>
<comment type="caution">
    <text evidence="3">The sequence shown here is derived from an EMBL/GenBank/DDBJ whole genome shotgun (WGS) entry which is preliminary data.</text>
</comment>
<dbReference type="InterPro" id="IPR035681">
    <property type="entry name" value="ComA-like_MBL"/>
</dbReference>
<protein>
    <submittedName>
        <fullName evidence="3">ComEC/Rec2 family competence protein</fullName>
    </submittedName>
</protein>
<dbReference type="Gene3D" id="3.60.15.10">
    <property type="entry name" value="Ribonuclease Z/Hydroxyacylglutathione hydrolase-like"/>
    <property type="match status" value="1"/>
</dbReference>
<dbReference type="Proteomes" id="UP001595898">
    <property type="component" value="Unassembled WGS sequence"/>
</dbReference>
<evidence type="ECO:0000313" key="4">
    <source>
        <dbReference type="Proteomes" id="UP001595898"/>
    </source>
</evidence>
<dbReference type="InterPro" id="IPR052159">
    <property type="entry name" value="Competence_DNA_uptake"/>
</dbReference>
<feature type="compositionally biased region" description="Polar residues" evidence="1">
    <location>
        <begin position="340"/>
        <end position="351"/>
    </location>
</feature>
<evidence type="ECO:0000313" key="3">
    <source>
        <dbReference type="EMBL" id="MFC4543327.1"/>
    </source>
</evidence>
<evidence type="ECO:0000259" key="2">
    <source>
        <dbReference type="SMART" id="SM00849"/>
    </source>
</evidence>
<keyword evidence="4" id="KW-1185">Reference proteome</keyword>
<sequence length="363" mass="39017">MRRGLVVVLVAGLVVSAGYAVGFGASDEYESENADLDGELEVHHVDVGQGDATLIVTPHGETILIDSGDWRDDGRDVIDYLESQGIDRVDHLIATHGHADHIGGHAAVIEHFEEHGDGVGAVYDTGVVHTSQTYEEYLDAVEGYDVTLFEVGDGYDLSLENDAVEASVVHPPADTADRTDDLDYSSLVLAIEFGEFTYLTTGDAGGDAEQRLVEQRSHEIDADAYQVGHHGSSSSSTEPFLDAVDPQVAIVSSAADSQYGHPHDEVLESLADRNVRTYWTGVHGDVVLETDGRTVSMTTERDASTDPLDLLEAKHAPRTDHRGNDSSTTESDSNDLPTADQPTIDRSTTVPTEPRRGTVLTAP</sequence>
<dbReference type="PANTHER" id="PTHR30619">
    <property type="entry name" value="DNA INTERNALIZATION/COMPETENCE PROTEIN COMEC/REC2"/>
    <property type="match status" value="1"/>
</dbReference>
<dbReference type="SUPFAM" id="SSF56281">
    <property type="entry name" value="Metallo-hydrolase/oxidoreductase"/>
    <property type="match status" value="1"/>
</dbReference>
<dbReference type="SMART" id="SM00849">
    <property type="entry name" value="Lactamase_B"/>
    <property type="match status" value="1"/>
</dbReference>
<feature type="compositionally biased region" description="Low complexity" evidence="1">
    <location>
        <begin position="325"/>
        <end position="335"/>
    </location>
</feature>
<dbReference type="CDD" id="cd07731">
    <property type="entry name" value="ComA-like_MBL-fold"/>
    <property type="match status" value="1"/>
</dbReference>
<feature type="region of interest" description="Disordered" evidence="1">
    <location>
        <begin position="293"/>
        <end position="363"/>
    </location>
</feature>
<feature type="compositionally biased region" description="Basic and acidic residues" evidence="1">
    <location>
        <begin position="311"/>
        <end position="324"/>
    </location>
</feature>
<name>A0ABD5PS23_9EURY</name>
<accession>A0ABD5PS23</accession>
<reference evidence="3 4" key="1">
    <citation type="journal article" date="2019" name="Int. J. Syst. Evol. Microbiol.">
        <title>The Global Catalogue of Microorganisms (GCM) 10K type strain sequencing project: providing services to taxonomists for standard genome sequencing and annotation.</title>
        <authorList>
            <consortium name="The Broad Institute Genomics Platform"/>
            <consortium name="The Broad Institute Genome Sequencing Center for Infectious Disease"/>
            <person name="Wu L."/>
            <person name="Ma J."/>
        </authorList>
    </citation>
    <scope>NUCLEOTIDE SEQUENCE [LARGE SCALE GENOMIC DNA]</scope>
    <source>
        <strain evidence="3 4">WLHS5</strain>
    </source>
</reference>
<dbReference type="PANTHER" id="PTHR30619:SF1">
    <property type="entry name" value="RECOMBINATION PROTEIN 2"/>
    <property type="match status" value="1"/>
</dbReference>
<evidence type="ECO:0000256" key="1">
    <source>
        <dbReference type="SAM" id="MobiDB-lite"/>
    </source>
</evidence>
<dbReference type="RefSeq" id="WP_250139997.1">
    <property type="nucleotide sequence ID" value="NZ_JALIQP010000002.1"/>
</dbReference>
<dbReference type="InterPro" id="IPR001279">
    <property type="entry name" value="Metallo-B-lactamas"/>
</dbReference>
<dbReference type="Pfam" id="PF00753">
    <property type="entry name" value="Lactamase_B"/>
    <property type="match status" value="1"/>
</dbReference>
<feature type="domain" description="Metallo-beta-lactamase" evidence="2">
    <location>
        <begin position="49"/>
        <end position="255"/>
    </location>
</feature>
<organism evidence="3 4">
    <name type="scientific">Halosolutus amylolyticus</name>
    <dbReference type="NCBI Taxonomy" id="2932267"/>
    <lineage>
        <taxon>Archaea</taxon>
        <taxon>Methanobacteriati</taxon>
        <taxon>Methanobacteriota</taxon>
        <taxon>Stenosarchaea group</taxon>
        <taxon>Halobacteria</taxon>
        <taxon>Halobacteriales</taxon>
        <taxon>Natrialbaceae</taxon>
        <taxon>Halosolutus</taxon>
    </lineage>
</organism>
<dbReference type="EMBL" id="JBHSFA010000007">
    <property type="protein sequence ID" value="MFC4543327.1"/>
    <property type="molecule type" value="Genomic_DNA"/>
</dbReference>
<dbReference type="AlphaFoldDB" id="A0ABD5PS23"/>